<dbReference type="Gene3D" id="3.40.50.150">
    <property type="entry name" value="Vaccinia Virus protein VP39"/>
    <property type="match status" value="1"/>
</dbReference>
<dbReference type="EMBL" id="PFOG01000008">
    <property type="protein sequence ID" value="PIZ72552.1"/>
    <property type="molecule type" value="Genomic_DNA"/>
</dbReference>
<organism evidence="1 2">
    <name type="scientific">Candidatus Portnoybacteria bacterium CG_4_10_14_0_2_um_filter_44_20</name>
    <dbReference type="NCBI Taxonomy" id="1974799"/>
    <lineage>
        <taxon>Bacteria</taxon>
        <taxon>Candidatus Portnoyibacteriota</taxon>
    </lineage>
</organism>
<accession>A0A2M7ULL5</accession>
<evidence type="ECO:0000313" key="1">
    <source>
        <dbReference type="EMBL" id="PIZ72552.1"/>
    </source>
</evidence>
<evidence type="ECO:0008006" key="3">
    <source>
        <dbReference type="Google" id="ProtNLM"/>
    </source>
</evidence>
<protein>
    <recommendedName>
        <fullName evidence="3">Methyltransferase type 11 domain-containing protein</fullName>
    </recommendedName>
</protein>
<dbReference type="SUPFAM" id="SSF53335">
    <property type="entry name" value="S-adenosyl-L-methionine-dependent methyltransferases"/>
    <property type="match status" value="1"/>
</dbReference>
<name>A0A2M7ULL5_9BACT</name>
<dbReference type="InterPro" id="IPR029063">
    <property type="entry name" value="SAM-dependent_MTases_sf"/>
</dbReference>
<proteinExistence type="predicted"/>
<comment type="caution">
    <text evidence="1">The sequence shown here is derived from an EMBL/GenBank/DDBJ whole genome shotgun (WGS) entry which is preliminary data.</text>
</comment>
<gene>
    <name evidence="1" type="ORF">COY11_00180</name>
</gene>
<sequence>MPEDIESVFNLKNGILARTLFLFHRCLRGIGVRLLDNRLINPRRFSNALLRFYAPVFGGRVINVSGWDDRDKEGSYYKEYFKNCSDYLISNVSGKEKGMGSVKKNGSEEMELDLEKPLPPDLKGEFDVVFNHTTLEHIFNIEQAFENLCELSKDVVILVIPVFQQLHILETYGDYWRMTTLGIARMFKKNGFEPLVIQVNDQPFAPIYCFAIAARDPRKYEGKIEKRLDFEMGKFLYGSGIKGQKVEKLL</sequence>
<dbReference type="AlphaFoldDB" id="A0A2M7ULL5"/>
<reference evidence="2" key="1">
    <citation type="submission" date="2017-09" db="EMBL/GenBank/DDBJ databases">
        <title>Depth-based differentiation of microbial function through sediment-hosted aquifers and enrichment of novel symbionts in the deep terrestrial subsurface.</title>
        <authorList>
            <person name="Probst A.J."/>
            <person name="Ladd B."/>
            <person name="Jarett J.K."/>
            <person name="Geller-Mcgrath D.E."/>
            <person name="Sieber C.M.K."/>
            <person name="Emerson J.B."/>
            <person name="Anantharaman K."/>
            <person name="Thomas B.C."/>
            <person name="Malmstrom R."/>
            <person name="Stieglmeier M."/>
            <person name="Klingl A."/>
            <person name="Woyke T."/>
            <person name="Ryan C.M."/>
            <person name="Banfield J.F."/>
        </authorList>
    </citation>
    <scope>NUCLEOTIDE SEQUENCE [LARGE SCALE GENOMIC DNA]</scope>
</reference>
<evidence type="ECO:0000313" key="2">
    <source>
        <dbReference type="Proteomes" id="UP000229805"/>
    </source>
</evidence>
<dbReference type="Proteomes" id="UP000229805">
    <property type="component" value="Unassembled WGS sequence"/>
</dbReference>